<dbReference type="SUPFAM" id="SSF53335">
    <property type="entry name" value="S-adenosyl-L-methionine-dependent methyltransferases"/>
    <property type="match status" value="1"/>
</dbReference>
<dbReference type="AlphaFoldDB" id="A0A3L7A187"/>
<protein>
    <recommendedName>
        <fullName evidence="1">DNA (cytosine-5-)-methyltransferase</fullName>
        <ecNumber evidence="1">2.1.1.37</ecNumber>
    </recommendedName>
</protein>
<proteinExistence type="inferred from homology"/>
<dbReference type="PRINTS" id="PR00105">
    <property type="entry name" value="C5METTRFRASE"/>
</dbReference>
<evidence type="ECO:0000256" key="2">
    <source>
        <dbReference type="ARBA" id="ARBA00022603"/>
    </source>
</evidence>
<dbReference type="InterPro" id="IPR050750">
    <property type="entry name" value="C5-MTase"/>
</dbReference>
<reference evidence="8 9" key="1">
    <citation type="submission" date="2018-10" db="EMBL/GenBank/DDBJ databases">
        <authorList>
            <person name="Li J."/>
        </authorList>
    </citation>
    <scope>NUCLEOTIDE SEQUENCE [LARGE SCALE GENOMIC DNA]</scope>
    <source>
        <strain evidence="8 9">IF 016277</strain>
    </source>
</reference>
<evidence type="ECO:0000256" key="3">
    <source>
        <dbReference type="ARBA" id="ARBA00022679"/>
    </source>
</evidence>
<dbReference type="Proteomes" id="UP000272503">
    <property type="component" value="Unassembled WGS sequence"/>
</dbReference>
<dbReference type="NCBIfam" id="TIGR00675">
    <property type="entry name" value="dcm"/>
    <property type="match status" value="1"/>
</dbReference>
<comment type="caution">
    <text evidence="8">The sequence shown here is derived from an EMBL/GenBank/DDBJ whole genome shotgun (WGS) entry which is preliminary data.</text>
</comment>
<accession>A0A3L7A187</accession>
<feature type="active site" evidence="6">
    <location>
        <position position="167"/>
    </location>
</feature>
<dbReference type="Pfam" id="PF00145">
    <property type="entry name" value="DNA_methylase"/>
    <property type="match status" value="1"/>
</dbReference>
<dbReference type="OrthoDB" id="9813719at2"/>
<keyword evidence="4 6" id="KW-0949">S-adenosyl-L-methionine</keyword>
<evidence type="ECO:0000256" key="4">
    <source>
        <dbReference type="ARBA" id="ARBA00022691"/>
    </source>
</evidence>
<dbReference type="Gene3D" id="3.40.50.150">
    <property type="entry name" value="Vaccinia Virus protein VP39"/>
    <property type="match status" value="1"/>
</dbReference>
<keyword evidence="5" id="KW-0680">Restriction system</keyword>
<organism evidence="8 9">
    <name type="scientific">Mycetocola tolaasinivorans</name>
    <dbReference type="NCBI Taxonomy" id="76635"/>
    <lineage>
        <taxon>Bacteria</taxon>
        <taxon>Bacillati</taxon>
        <taxon>Actinomycetota</taxon>
        <taxon>Actinomycetes</taxon>
        <taxon>Micrococcales</taxon>
        <taxon>Microbacteriaceae</taxon>
        <taxon>Mycetocola</taxon>
    </lineage>
</organism>
<dbReference type="EC" id="2.1.1.37" evidence="1"/>
<evidence type="ECO:0000256" key="7">
    <source>
        <dbReference type="RuleBase" id="RU000416"/>
    </source>
</evidence>
<keyword evidence="9" id="KW-1185">Reference proteome</keyword>
<keyword evidence="3 6" id="KW-0808">Transferase</keyword>
<dbReference type="GO" id="GO:0009307">
    <property type="term" value="P:DNA restriction-modification system"/>
    <property type="evidence" value="ECO:0007669"/>
    <property type="project" value="UniProtKB-KW"/>
</dbReference>
<dbReference type="EMBL" id="RCUX01000015">
    <property type="protein sequence ID" value="RLP73202.1"/>
    <property type="molecule type" value="Genomic_DNA"/>
</dbReference>
<evidence type="ECO:0000313" key="9">
    <source>
        <dbReference type="Proteomes" id="UP000272503"/>
    </source>
</evidence>
<dbReference type="GO" id="GO:0032259">
    <property type="term" value="P:methylation"/>
    <property type="evidence" value="ECO:0007669"/>
    <property type="project" value="UniProtKB-KW"/>
</dbReference>
<dbReference type="PANTHER" id="PTHR46098">
    <property type="entry name" value="TRNA (CYTOSINE(38)-C(5))-METHYLTRANSFERASE"/>
    <property type="match status" value="1"/>
</dbReference>
<dbReference type="InterPro" id="IPR001525">
    <property type="entry name" value="C5_MeTfrase"/>
</dbReference>
<evidence type="ECO:0000256" key="6">
    <source>
        <dbReference type="PROSITE-ProRule" id="PRU01016"/>
    </source>
</evidence>
<sequence>MTGSSPPELTVGQIYLLTPDGGNATRQEIPGIHLRAATGRAVNPRRPGSRTWRKIIGVRGAPGRPAPNDGGGGYPERVSNVLPIHSHSPSVLEFFAGIGLARVGLEQAGFRVAWSNDYEPDKWSLYAQNFPQDAVSGQHTYVVGDVGAVSGAELPRRTALAWASSPCTDLSLAGNRRGLAGSQSGAFWHFIRLLEELGDDAPGTVVLENVVGLATSNGGDDLTAAIRAFNDLGYSVDILMIDARRFVPQSRPRLFVVGAKNPPESVPGSNPELRPENLQGFFRDQTLTTHQAALPEAPAILVEGFGEVAESMPNDDPRWWDAERTERFVASLSPVQLSRITEMRASAGIKHRTAYRRTRHGQAVWEVRPDDISGCLRTARGGSSKQAVVQLGEGGLRVRWMTPREYARLMGAGDFDLSGTRDNQAFFAFGDAVAAPVVAWLSEHYLLPVVRGLRTAPRDAVAAHG</sequence>
<evidence type="ECO:0000256" key="5">
    <source>
        <dbReference type="ARBA" id="ARBA00022747"/>
    </source>
</evidence>
<keyword evidence="2 6" id="KW-0489">Methyltransferase</keyword>
<dbReference type="GO" id="GO:0003886">
    <property type="term" value="F:DNA (cytosine-5-)-methyltransferase activity"/>
    <property type="evidence" value="ECO:0007669"/>
    <property type="project" value="UniProtKB-EC"/>
</dbReference>
<name>A0A3L7A187_9MICO</name>
<evidence type="ECO:0000313" key="8">
    <source>
        <dbReference type="EMBL" id="RLP73202.1"/>
    </source>
</evidence>
<evidence type="ECO:0000256" key="1">
    <source>
        <dbReference type="ARBA" id="ARBA00011975"/>
    </source>
</evidence>
<dbReference type="InterPro" id="IPR029063">
    <property type="entry name" value="SAM-dependent_MTases_sf"/>
</dbReference>
<gene>
    <name evidence="8" type="primary">dcm</name>
    <name evidence="8" type="ORF">D9V32_14845</name>
</gene>
<dbReference type="PANTHER" id="PTHR46098:SF1">
    <property type="entry name" value="TRNA (CYTOSINE(38)-C(5))-METHYLTRANSFERASE"/>
    <property type="match status" value="1"/>
</dbReference>
<dbReference type="PROSITE" id="PS51679">
    <property type="entry name" value="SAM_MT_C5"/>
    <property type="match status" value="1"/>
</dbReference>
<comment type="similarity">
    <text evidence="6 7">Belongs to the class I-like SAM-binding methyltransferase superfamily. C5-methyltransferase family.</text>
</comment>